<dbReference type="EMBL" id="GFAA01000971">
    <property type="protein sequence ID" value="JAU02464.1"/>
    <property type="molecule type" value="mRNA"/>
</dbReference>
<dbReference type="AlphaFoldDB" id="A0A1E1XT52"/>
<evidence type="ECO:0000313" key="2">
    <source>
        <dbReference type="EMBL" id="JAU02464.1"/>
    </source>
</evidence>
<dbReference type="InterPro" id="IPR046815">
    <property type="entry name" value="P2RX7_C"/>
</dbReference>
<evidence type="ECO:0000259" key="1">
    <source>
        <dbReference type="Pfam" id="PF20478"/>
    </source>
</evidence>
<dbReference type="PANTHER" id="PTHR36981:SF1">
    <property type="entry name" value="P2X PURINORECEPTOR 7 INTRACELLULAR DOMAIN-CONTAINING PROTEIN"/>
    <property type="match status" value="1"/>
</dbReference>
<organism evidence="2">
    <name type="scientific">Amblyomma sculptum</name>
    <name type="common">Tick</name>
    <dbReference type="NCBI Taxonomy" id="1581419"/>
    <lineage>
        <taxon>Eukaryota</taxon>
        <taxon>Metazoa</taxon>
        <taxon>Ecdysozoa</taxon>
        <taxon>Arthropoda</taxon>
        <taxon>Chelicerata</taxon>
        <taxon>Arachnida</taxon>
        <taxon>Acari</taxon>
        <taxon>Parasitiformes</taxon>
        <taxon>Ixodida</taxon>
        <taxon>Ixodoidea</taxon>
        <taxon>Ixodidae</taxon>
        <taxon>Amblyomminae</taxon>
        <taxon>Amblyomma</taxon>
    </lineage>
</organism>
<name>A0A1E1XT52_AMBSC</name>
<reference evidence="2" key="2">
    <citation type="journal article" date="2017" name="Front. Cell. Infect. Microbiol.">
        <title>Analysis of the Salivary Gland Transcriptome of Unfed and Partially Fed Amblyomma sculptum Ticks and Descriptive Proteome of the Saliva.</title>
        <authorList>
            <person name="Esteves E."/>
            <person name="Maruyama S.R."/>
            <person name="Kawahara R."/>
            <person name="Fujita A."/>
            <person name="Martins L.A."/>
            <person name="Righi A.A."/>
            <person name="Costa F.B."/>
            <person name="Palmisano G."/>
            <person name="Labruna M.B."/>
            <person name="Sa-Nunes A."/>
            <person name="Ribeiro J.M.C."/>
            <person name="Fogaca A.C."/>
        </authorList>
    </citation>
    <scope>NUCLEOTIDE SEQUENCE</scope>
</reference>
<reference evidence="2" key="1">
    <citation type="submission" date="2016-09" db="EMBL/GenBank/DDBJ databases">
        <authorList>
            <person name="Capua I."/>
            <person name="De Benedictis P."/>
            <person name="Joannis T."/>
            <person name="Lombin L.H."/>
            <person name="Cattoli G."/>
        </authorList>
    </citation>
    <scope>NUCLEOTIDE SEQUENCE</scope>
</reference>
<dbReference type="PANTHER" id="PTHR36981">
    <property type="entry name" value="ZGC:195170"/>
    <property type="match status" value="1"/>
</dbReference>
<dbReference type="Pfam" id="PF20478">
    <property type="entry name" value="P2RX7_C"/>
    <property type="match status" value="1"/>
</dbReference>
<proteinExistence type="evidence at transcript level"/>
<protein>
    <recommendedName>
        <fullName evidence="1">P2X purinoreceptor 7 intracellular domain-containing protein</fullName>
    </recommendedName>
</protein>
<accession>A0A1E1XT52</accession>
<feature type="domain" description="P2X purinoreceptor 7 intracellular" evidence="1">
    <location>
        <begin position="5"/>
        <end position="126"/>
    </location>
</feature>
<sequence>DNDENDYDEWCGCGDCVRMASPSEQLCCRDIPVDVAHRRSGCVTRSPVFKAMCCTPEVLRAAYWELRDNGVDVEGDVEVDEERHKAYRFIAQRLFVRWIYITLETADVLLPACVVCQIRREFPCADD</sequence>
<feature type="non-terminal residue" evidence="2">
    <location>
        <position position="1"/>
    </location>
</feature>